<gene>
    <name evidence="1" type="ORF">H9X54_014245</name>
</gene>
<dbReference type="Proteomes" id="UP000759529">
    <property type="component" value="Unassembled WGS sequence"/>
</dbReference>
<organism evidence="1 2">
    <name type="scientific">Flavobacterium macrobrachii</name>
    <dbReference type="NCBI Taxonomy" id="591204"/>
    <lineage>
        <taxon>Bacteria</taxon>
        <taxon>Pseudomonadati</taxon>
        <taxon>Bacteroidota</taxon>
        <taxon>Flavobacteriia</taxon>
        <taxon>Flavobacteriales</taxon>
        <taxon>Flavobacteriaceae</taxon>
        <taxon>Flavobacterium</taxon>
    </lineage>
</organism>
<keyword evidence="2" id="KW-1185">Reference proteome</keyword>
<accession>A0ABS2CZQ3</accession>
<proteinExistence type="predicted"/>
<dbReference type="RefSeq" id="WP_187656466.1">
    <property type="nucleotide sequence ID" value="NZ_JACSOD020000503.1"/>
</dbReference>
<comment type="caution">
    <text evidence="1">The sequence shown here is derived from an EMBL/GenBank/DDBJ whole genome shotgun (WGS) entry which is preliminary data.</text>
</comment>
<name>A0ABS2CZQ3_9FLAO</name>
<reference evidence="1 2" key="1">
    <citation type="submission" date="2021-02" db="EMBL/GenBank/DDBJ databases">
        <authorList>
            <person name="Jung H.S."/>
            <person name="Chun B.H."/>
            <person name="Jeon C.O."/>
        </authorList>
    </citation>
    <scope>NUCLEOTIDE SEQUENCE [LARGE SCALE GENOMIC DNA]</scope>
    <source>
        <strain evidence="1 2">LMG 25203</strain>
    </source>
</reference>
<protein>
    <submittedName>
        <fullName evidence="1">Uncharacterized protein</fullName>
    </submittedName>
</protein>
<sequence length="239" mass="27385">METVKRNYNTKDVDMLVTIETIIDSAIANKEFLQSKRSTWVDPFFQDLKQQINQVGQDYLGQDNAKQLRLATQTVLEIMQPALKDLTEVKIQIEQDFKNTPSRRSEILNQLGYTNHFKQAQKKDQEALINLLYQFKTNLTAELKEEIADKGTNLETLETIKSYAETLKNADVSQEGFKSTRPELTAEAITALNEVYDKAISISKIASNFLKDNKAKKEQFSFNKVSKKLNLIKNTNQNP</sequence>
<evidence type="ECO:0000313" key="1">
    <source>
        <dbReference type="EMBL" id="MBM6500452.1"/>
    </source>
</evidence>
<evidence type="ECO:0000313" key="2">
    <source>
        <dbReference type="Proteomes" id="UP000759529"/>
    </source>
</evidence>
<dbReference type="EMBL" id="JACSOD020000503">
    <property type="protein sequence ID" value="MBM6500452.1"/>
    <property type="molecule type" value="Genomic_DNA"/>
</dbReference>